<evidence type="ECO:0000256" key="1">
    <source>
        <dbReference type="SAM" id="MobiDB-lite"/>
    </source>
</evidence>
<protein>
    <submittedName>
        <fullName evidence="2">DUF4244 domain-containing protein</fullName>
    </submittedName>
</protein>
<dbReference type="InterPro" id="IPR025338">
    <property type="entry name" value="DUF4244"/>
</dbReference>
<comment type="caution">
    <text evidence="2">The sequence shown here is derived from an EMBL/GenBank/DDBJ whole genome shotgun (WGS) entry which is preliminary data.</text>
</comment>
<dbReference type="Pfam" id="PF14029">
    <property type="entry name" value="DUF4244"/>
    <property type="match status" value="1"/>
</dbReference>
<sequence>MKASDMRGGDTSMRGNGTTRGLPRAVARWWAGRFDAARRDTGMSTAEYAIGTLAAAGLAALLMKVVTSDTVRGALEGLVERALSAPV</sequence>
<dbReference type="EMBL" id="SMKI01000017">
    <property type="protein sequence ID" value="TDC79406.1"/>
    <property type="molecule type" value="Genomic_DNA"/>
</dbReference>
<proteinExistence type="predicted"/>
<evidence type="ECO:0000313" key="2">
    <source>
        <dbReference type="EMBL" id="TDC79406.1"/>
    </source>
</evidence>
<name>A0A4R4TRL7_9ACTN</name>
<reference evidence="2 3" key="1">
    <citation type="submission" date="2019-03" db="EMBL/GenBank/DDBJ databases">
        <title>Draft genome sequences of novel Actinobacteria.</title>
        <authorList>
            <person name="Sahin N."/>
            <person name="Ay H."/>
            <person name="Saygin H."/>
        </authorList>
    </citation>
    <scope>NUCLEOTIDE SEQUENCE [LARGE SCALE GENOMIC DNA]</scope>
    <source>
        <strain evidence="2 3">DSM 41900</strain>
    </source>
</reference>
<dbReference type="AlphaFoldDB" id="A0A4R4TRL7"/>
<accession>A0A4R4TRL7</accession>
<keyword evidence="3" id="KW-1185">Reference proteome</keyword>
<feature type="region of interest" description="Disordered" evidence="1">
    <location>
        <begin position="1"/>
        <end position="20"/>
    </location>
</feature>
<organism evidence="2 3">
    <name type="scientific">Streptomyces hainanensis</name>
    <dbReference type="NCBI Taxonomy" id="402648"/>
    <lineage>
        <taxon>Bacteria</taxon>
        <taxon>Bacillati</taxon>
        <taxon>Actinomycetota</taxon>
        <taxon>Actinomycetes</taxon>
        <taxon>Kitasatosporales</taxon>
        <taxon>Streptomycetaceae</taxon>
        <taxon>Streptomyces</taxon>
    </lineage>
</organism>
<evidence type="ECO:0000313" key="3">
    <source>
        <dbReference type="Proteomes" id="UP000295345"/>
    </source>
</evidence>
<dbReference type="Proteomes" id="UP000295345">
    <property type="component" value="Unassembled WGS sequence"/>
</dbReference>
<gene>
    <name evidence="2" type="ORF">E1283_02810</name>
</gene>
<dbReference type="OrthoDB" id="3748241at2"/>